<evidence type="ECO:0000256" key="13">
    <source>
        <dbReference type="ARBA" id="ARBA00025614"/>
    </source>
</evidence>
<dbReference type="InterPro" id="IPR005864">
    <property type="entry name" value="ATP_synth_F0_bsu_bac"/>
</dbReference>
<keyword evidence="20" id="KW-1185">Reference proteome</keyword>
<comment type="function">
    <text evidence="12 16">F(1)F(0) ATP synthase produces ATP from ADP in the presence of a proton or sodium gradient. F-type ATPases consist of two structural domains, F(1) containing the extramembraneous catalytic core and F(0) containing the membrane proton channel, linked together by a central stalk and a peripheral stalk. During catalysis, ATP synthesis in the catalytic domain of F(1) is coupled via a rotary mechanism of the central stalk subunits to proton translocation.</text>
</comment>
<accession>A0ABV2KH98</accession>
<evidence type="ECO:0000256" key="3">
    <source>
        <dbReference type="ARBA" id="ARBA00022448"/>
    </source>
</evidence>
<dbReference type="EMBL" id="JBEPMN010000002">
    <property type="protein sequence ID" value="MET3660447.1"/>
    <property type="molecule type" value="Genomic_DNA"/>
</dbReference>
<keyword evidence="5 16" id="KW-0138">CF(0)</keyword>
<organism evidence="19 20">
    <name type="scientific">Aquamicrobium ahrensii</name>
    <dbReference type="NCBI Taxonomy" id="469551"/>
    <lineage>
        <taxon>Bacteria</taxon>
        <taxon>Pseudomonadati</taxon>
        <taxon>Pseudomonadota</taxon>
        <taxon>Alphaproteobacteria</taxon>
        <taxon>Hyphomicrobiales</taxon>
        <taxon>Phyllobacteriaceae</taxon>
        <taxon>Aquamicrobium</taxon>
    </lineage>
</organism>
<evidence type="ECO:0000256" key="2">
    <source>
        <dbReference type="ARBA" id="ARBA00005513"/>
    </source>
</evidence>
<dbReference type="InterPro" id="IPR002146">
    <property type="entry name" value="ATP_synth_b/b'su_bac/chlpt"/>
</dbReference>
<comment type="subunit">
    <text evidence="14 16">F-type ATPases have 2 components, F(1) - the catalytic core - and F(0) - the membrane proton channel. F(1) has five subunits: alpha(3), beta(3), gamma(1), delta(1), epsilon(1). F(0) has three main subunits: a(1), b(2) and c(10-14). The alpha and beta chains form an alternating ring which encloses part of the gamma chain. F(1) is attached to F(0) by a central stalk formed by the gamma and epsilon chains, while a peripheral stalk is formed by the delta and b chains.</text>
</comment>
<keyword evidence="3 16" id="KW-0813">Transport</keyword>
<dbReference type="PANTHER" id="PTHR33445:SF1">
    <property type="entry name" value="ATP SYNTHASE SUBUNIT B"/>
    <property type="match status" value="1"/>
</dbReference>
<protein>
    <recommendedName>
        <fullName evidence="16">ATP synthase subunit b</fullName>
    </recommendedName>
    <alternativeName>
        <fullName evidence="16">ATP synthase F(0) sector subunit b</fullName>
    </alternativeName>
    <alternativeName>
        <fullName evidence="16">ATPase subunit I</fullName>
    </alternativeName>
    <alternativeName>
        <fullName evidence="16">F-type ATPase subunit b</fullName>
        <shortName evidence="16">F-ATPase subunit b</shortName>
    </alternativeName>
</protein>
<evidence type="ECO:0000256" key="12">
    <source>
        <dbReference type="ARBA" id="ARBA00025198"/>
    </source>
</evidence>
<evidence type="ECO:0000256" key="4">
    <source>
        <dbReference type="ARBA" id="ARBA00022475"/>
    </source>
</evidence>
<dbReference type="HAMAP" id="MF_01398">
    <property type="entry name" value="ATP_synth_b_bprime"/>
    <property type="match status" value="1"/>
</dbReference>
<proteinExistence type="inferred from homology"/>
<evidence type="ECO:0000313" key="19">
    <source>
        <dbReference type="EMBL" id="MET3660447.1"/>
    </source>
</evidence>
<dbReference type="Proteomes" id="UP001549143">
    <property type="component" value="Unassembled WGS sequence"/>
</dbReference>
<evidence type="ECO:0000256" key="10">
    <source>
        <dbReference type="ARBA" id="ARBA00023136"/>
    </source>
</evidence>
<comment type="caution">
    <text evidence="19">The sequence shown here is derived from an EMBL/GenBank/DDBJ whole genome shotgun (WGS) entry which is preliminary data.</text>
</comment>
<comment type="function">
    <text evidence="13">Component of the F(0) channel, it forms part of the peripheral stalk, linking F(1) to F(0). The b'-subunit is a diverged and duplicated form of b found in plants and photosynthetic bacteria.</text>
</comment>
<evidence type="ECO:0000313" key="20">
    <source>
        <dbReference type="Proteomes" id="UP001549143"/>
    </source>
</evidence>
<evidence type="ECO:0000256" key="1">
    <source>
        <dbReference type="ARBA" id="ARBA00004377"/>
    </source>
</evidence>
<comment type="similarity">
    <text evidence="2 16 17">Belongs to the ATPase B chain family.</text>
</comment>
<evidence type="ECO:0000256" key="16">
    <source>
        <dbReference type="HAMAP-Rule" id="MF_01398"/>
    </source>
</evidence>
<dbReference type="CDD" id="cd06503">
    <property type="entry name" value="ATP-synt_Fo_b"/>
    <property type="match status" value="1"/>
</dbReference>
<comment type="subcellular location">
    <subcellularLocation>
        <location evidence="1">Cell inner membrane</location>
        <topology evidence="1">Single-pass membrane protein</topology>
    </subcellularLocation>
    <subcellularLocation>
        <location evidence="16">Cell membrane</location>
        <topology evidence="16">Single-pass membrane protein</topology>
    </subcellularLocation>
</comment>
<evidence type="ECO:0000256" key="17">
    <source>
        <dbReference type="RuleBase" id="RU003848"/>
    </source>
</evidence>
<keyword evidence="6 16" id="KW-0812">Transmembrane</keyword>
<keyword evidence="8 16" id="KW-1133">Transmembrane helix</keyword>
<evidence type="ECO:0000256" key="6">
    <source>
        <dbReference type="ARBA" id="ARBA00022692"/>
    </source>
</evidence>
<reference evidence="19 20" key="1">
    <citation type="submission" date="2024-06" db="EMBL/GenBank/DDBJ databases">
        <title>Genomic Encyclopedia of Type Strains, Phase IV (KMG-IV): sequencing the most valuable type-strain genomes for metagenomic binning, comparative biology and taxonomic classification.</title>
        <authorList>
            <person name="Goeker M."/>
        </authorList>
    </citation>
    <scope>NUCLEOTIDE SEQUENCE [LARGE SCALE GENOMIC DNA]</scope>
    <source>
        <strain evidence="19 20">DSM 19730</strain>
    </source>
</reference>
<name>A0ABV2KH98_9HYPH</name>
<keyword evidence="11 16" id="KW-0066">ATP synthesis</keyword>
<keyword evidence="4 16" id="KW-1003">Cell membrane</keyword>
<keyword evidence="9 16" id="KW-0406">Ion transport</keyword>
<keyword evidence="7 16" id="KW-0375">Hydrogen ion transport</keyword>
<evidence type="ECO:0000256" key="18">
    <source>
        <dbReference type="SAM" id="Coils"/>
    </source>
</evidence>
<evidence type="ECO:0000256" key="7">
    <source>
        <dbReference type="ARBA" id="ARBA00022781"/>
    </source>
</evidence>
<dbReference type="InterPro" id="IPR050059">
    <property type="entry name" value="ATP_synthase_B_chain"/>
</dbReference>
<dbReference type="NCBIfam" id="TIGR01144">
    <property type="entry name" value="ATP_synt_b"/>
    <property type="match status" value="1"/>
</dbReference>
<keyword evidence="18" id="KW-0175">Coiled coil</keyword>
<keyword evidence="10 16" id="KW-0472">Membrane</keyword>
<evidence type="ECO:0000256" key="8">
    <source>
        <dbReference type="ARBA" id="ARBA00022989"/>
    </source>
</evidence>
<evidence type="ECO:0000256" key="14">
    <source>
        <dbReference type="ARBA" id="ARBA00025830"/>
    </source>
</evidence>
<dbReference type="PANTHER" id="PTHR33445">
    <property type="entry name" value="ATP SYNTHASE SUBUNIT B', CHLOROPLASTIC"/>
    <property type="match status" value="1"/>
</dbReference>
<evidence type="ECO:0000256" key="9">
    <source>
        <dbReference type="ARBA" id="ARBA00023065"/>
    </source>
</evidence>
<sequence>MDATSLATVWATIALVIFIALCIYLKVPGMVSKALDQRAERIRNELEEAKRLREEAQVLLAEYQKKRKEAEQEAAEIVEIAKREAAALADDAKRKTEDYVTRRTAMAEQKIAQAERDAVSEVRARAVDLAVEAARKVLGDKTDSKADADLFKKSVAEVKARLN</sequence>
<dbReference type="NCBIfam" id="NF006611">
    <property type="entry name" value="PRK09173.1"/>
    <property type="match status" value="1"/>
</dbReference>
<feature type="transmembrane region" description="Helical" evidence="16">
    <location>
        <begin position="6"/>
        <end position="25"/>
    </location>
</feature>
<evidence type="ECO:0000256" key="5">
    <source>
        <dbReference type="ARBA" id="ARBA00022547"/>
    </source>
</evidence>
<feature type="coiled-coil region" evidence="18">
    <location>
        <begin position="32"/>
        <end position="98"/>
    </location>
</feature>
<evidence type="ECO:0000256" key="11">
    <source>
        <dbReference type="ARBA" id="ARBA00023310"/>
    </source>
</evidence>
<dbReference type="RefSeq" id="WP_354150344.1">
    <property type="nucleotide sequence ID" value="NZ_JBEPMN010000002.1"/>
</dbReference>
<gene>
    <name evidence="16" type="primary">atpF</name>
    <name evidence="19" type="ORF">ABID44_000761</name>
</gene>
<comment type="subunit">
    <text evidence="15">F-type ATPases have 2 components, F(1) - the catalytic core - and F(0) - the membrane proton channel. F(1) has five subunits: alpha(3), beta(3), gamma(1), delta(1), epsilon(1). F(0) has four main subunits: a(1), b(2) and c(10-14). The alpha and beta chains form an alternating ring which encloses part of the gamma chain. F(1) is attached to F(0) by a central stalk formed by the gamma and epsilon chains, while a peripheral stalk is formed by the delta and b chains.</text>
</comment>
<evidence type="ECO:0000256" key="15">
    <source>
        <dbReference type="ARBA" id="ARBA00026054"/>
    </source>
</evidence>
<dbReference type="Pfam" id="PF00430">
    <property type="entry name" value="ATP-synt_B"/>
    <property type="match status" value="1"/>
</dbReference>